<evidence type="ECO:0000259" key="2">
    <source>
        <dbReference type="Pfam" id="PF13472"/>
    </source>
</evidence>
<accession>A0A7V8FJ80</accession>
<evidence type="ECO:0000256" key="1">
    <source>
        <dbReference type="SAM" id="SignalP"/>
    </source>
</evidence>
<sequence length="395" mass="42631">MQCWITLLSLALGAAVVAPTTQAAPAWVTAWTASPAPDRKDGKPGEPVQFAAQTVRQDMRVGSRGDALRLRISNELGTAPLHVEDIRVRLKDGKGAAMPVTVDGRRAIDVPVGASLLSDPVVLPLAALQQISVTAWFPQPTQPAVRRTVVRVADGRQDAVADAVRVSYQQNVFSAVLVQRAERPQVIVALGDSITEGATAARGSFNQWPERLGERLQQACPDRFVVLNQGISGNKLLDHGRSHSALSRLDRDVIAVADADQVIVFEGINDIRHGGGAQPLLGRNAPYMLLGYRQLAARLHAHGIRTYLGTLTPFGGSERYEPVSATTRASINQWARSKDNGFDGVIDFDAALRDPKQPESLPAAIARDHLHPNDEGYRRMADAIDLGLFGCQAPR</sequence>
<dbReference type="InterPro" id="IPR053140">
    <property type="entry name" value="GDSL_Rv0518-like"/>
</dbReference>
<evidence type="ECO:0000313" key="4">
    <source>
        <dbReference type="Proteomes" id="UP000487117"/>
    </source>
</evidence>
<dbReference type="AlphaFoldDB" id="A0A7V8FJ80"/>
<name>A0A7V8FJ80_STEMA</name>
<feature type="domain" description="SGNH hydrolase-type esterase" evidence="2">
    <location>
        <begin position="189"/>
        <end position="379"/>
    </location>
</feature>
<dbReference type="GO" id="GO:0016788">
    <property type="term" value="F:hydrolase activity, acting on ester bonds"/>
    <property type="evidence" value="ECO:0007669"/>
    <property type="project" value="UniProtKB-ARBA"/>
</dbReference>
<feature type="chain" id="PRO_5030617401" description="SGNH hydrolase-type esterase domain-containing protein" evidence="1">
    <location>
        <begin position="24"/>
        <end position="395"/>
    </location>
</feature>
<organism evidence="3 4">
    <name type="scientific">Stenotrophomonas maltophilia</name>
    <name type="common">Pseudomonas maltophilia</name>
    <name type="synonym">Xanthomonas maltophilia</name>
    <dbReference type="NCBI Taxonomy" id="40324"/>
    <lineage>
        <taxon>Bacteria</taxon>
        <taxon>Pseudomonadati</taxon>
        <taxon>Pseudomonadota</taxon>
        <taxon>Gammaproteobacteria</taxon>
        <taxon>Lysobacterales</taxon>
        <taxon>Lysobacteraceae</taxon>
        <taxon>Stenotrophomonas</taxon>
        <taxon>Stenotrophomonas maltophilia group</taxon>
    </lineage>
</organism>
<gene>
    <name evidence="3" type="ORF">GAK31_00394</name>
</gene>
<dbReference type="PANTHER" id="PTHR43784">
    <property type="entry name" value="GDSL-LIKE LIPASE/ACYLHYDROLASE, PUTATIVE (AFU_ORTHOLOGUE AFUA_2G00820)-RELATED"/>
    <property type="match status" value="1"/>
</dbReference>
<evidence type="ECO:0000313" key="3">
    <source>
        <dbReference type="EMBL" id="KAF1017135.1"/>
    </source>
</evidence>
<dbReference type="SUPFAM" id="SSF52266">
    <property type="entry name" value="SGNH hydrolase"/>
    <property type="match status" value="1"/>
</dbReference>
<dbReference type="InterPro" id="IPR013830">
    <property type="entry name" value="SGNH_hydro"/>
</dbReference>
<dbReference type="PANTHER" id="PTHR43784:SF2">
    <property type="entry name" value="GDSL-LIKE LIPASE_ACYLHYDROLASE, PUTATIVE (AFU_ORTHOLOGUE AFUA_2G00820)-RELATED"/>
    <property type="match status" value="1"/>
</dbReference>
<comment type="caution">
    <text evidence="3">The sequence shown here is derived from an EMBL/GenBank/DDBJ whole genome shotgun (WGS) entry which is preliminary data.</text>
</comment>
<proteinExistence type="predicted"/>
<dbReference type="Gene3D" id="3.40.50.1110">
    <property type="entry name" value="SGNH hydrolase"/>
    <property type="match status" value="1"/>
</dbReference>
<keyword evidence="1" id="KW-0732">Signal</keyword>
<dbReference type="Pfam" id="PF13472">
    <property type="entry name" value="Lipase_GDSL_2"/>
    <property type="match status" value="1"/>
</dbReference>
<dbReference type="EMBL" id="WNDS01000001">
    <property type="protein sequence ID" value="KAF1017135.1"/>
    <property type="molecule type" value="Genomic_DNA"/>
</dbReference>
<protein>
    <recommendedName>
        <fullName evidence="2">SGNH hydrolase-type esterase domain-containing protein</fullName>
    </recommendedName>
</protein>
<dbReference type="InterPro" id="IPR036514">
    <property type="entry name" value="SGNH_hydro_sf"/>
</dbReference>
<reference evidence="4" key="1">
    <citation type="journal article" date="2020" name="MBio">
        <title>Horizontal gene transfer to a defensive symbiont with a reduced genome amongst a multipartite beetle microbiome.</title>
        <authorList>
            <person name="Waterworth S.C."/>
            <person name="Florez L.V."/>
            <person name="Rees E.R."/>
            <person name="Hertweck C."/>
            <person name="Kaltenpoth M."/>
            <person name="Kwan J.C."/>
        </authorList>
    </citation>
    <scope>NUCLEOTIDE SEQUENCE [LARGE SCALE GENOMIC DNA]</scope>
</reference>
<dbReference type="Proteomes" id="UP000487117">
    <property type="component" value="Unassembled WGS sequence"/>
</dbReference>
<feature type="signal peptide" evidence="1">
    <location>
        <begin position="1"/>
        <end position="23"/>
    </location>
</feature>